<proteinExistence type="predicted"/>
<evidence type="ECO:0000256" key="1">
    <source>
        <dbReference type="SAM" id="Phobius"/>
    </source>
</evidence>
<organism evidence="2 3">
    <name type="scientific">Arcobacter defluvii</name>
    <dbReference type="NCBI Taxonomy" id="873191"/>
    <lineage>
        <taxon>Bacteria</taxon>
        <taxon>Pseudomonadati</taxon>
        <taxon>Campylobacterota</taxon>
        <taxon>Epsilonproteobacteria</taxon>
        <taxon>Campylobacterales</taxon>
        <taxon>Arcobacteraceae</taxon>
        <taxon>Arcobacter</taxon>
    </lineage>
</organism>
<reference evidence="2 3" key="1">
    <citation type="submission" date="2020-05" db="EMBL/GenBank/DDBJ databases">
        <title>Complete genome sequencing of Campylobacter and Arcobacter type strains.</title>
        <authorList>
            <person name="Miller W.G."/>
            <person name="Yee E."/>
        </authorList>
    </citation>
    <scope>NUCLEOTIDE SEQUENCE [LARGE SCALE GENOMIC DNA]</scope>
    <source>
        <strain evidence="2 3">LMG 25694</strain>
    </source>
</reference>
<feature type="transmembrane region" description="Helical" evidence="1">
    <location>
        <begin position="120"/>
        <end position="138"/>
    </location>
</feature>
<gene>
    <name evidence="2" type="ORF">ADFLV_0065</name>
</gene>
<dbReference type="KEGG" id="adz:ADFLV_0065"/>
<keyword evidence="1" id="KW-0812">Transmembrane</keyword>
<evidence type="ECO:0000313" key="2">
    <source>
        <dbReference type="EMBL" id="QKF76137.1"/>
    </source>
</evidence>
<dbReference type="EMBL" id="CP053835">
    <property type="protein sequence ID" value="QKF76137.1"/>
    <property type="molecule type" value="Genomic_DNA"/>
</dbReference>
<dbReference type="RefSeq" id="WP_129011433.1">
    <property type="nucleotide sequence ID" value="NZ_CP053835.1"/>
</dbReference>
<dbReference type="AlphaFoldDB" id="A0AAE7BDQ7"/>
<feature type="transmembrane region" description="Helical" evidence="1">
    <location>
        <begin position="58"/>
        <end position="75"/>
    </location>
</feature>
<feature type="transmembrane region" description="Helical" evidence="1">
    <location>
        <begin position="82"/>
        <end position="100"/>
    </location>
</feature>
<keyword evidence="1" id="KW-1133">Transmembrane helix</keyword>
<keyword evidence="3" id="KW-1185">Reference proteome</keyword>
<sequence>MREQDIKITGENAQVTTGDGSHIYNNLNKTQINWFFLSFLIALIVCLTSIYFFNSLKIGLVIGIFSFIFIFFLNPKRRFFRMGWLTIGISSSLFSLNFISLEIPRNEYIFGKLQIGSSEYSTNLAILLLFLSAWLFYLDSKEKN</sequence>
<accession>A0AAE7BDQ7</accession>
<dbReference type="Proteomes" id="UP000503313">
    <property type="component" value="Chromosome"/>
</dbReference>
<name>A0AAE7BDQ7_9BACT</name>
<keyword evidence="1" id="KW-0472">Membrane</keyword>
<feature type="transmembrane region" description="Helical" evidence="1">
    <location>
        <begin position="32"/>
        <end position="52"/>
    </location>
</feature>
<protein>
    <submittedName>
        <fullName evidence="2">Membrane protein</fullName>
    </submittedName>
</protein>
<evidence type="ECO:0000313" key="3">
    <source>
        <dbReference type="Proteomes" id="UP000503313"/>
    </source>
</evidence>